<organism evidence="2">
    <name type="scientific">Utricularia reniformis</name>
    <dbReference type="NCBI Taxonomy" id="192314"/>
    <lineage>
        <taxon>Eukaryota</taxon>
        <taxon>Viridiplantae</taxon>
        <taxon>Streptophyta</taxon>
        <taxon>Embryophyta</taxon>
        <taxon>Tracheophyta</taxon>
        <taxon>Spermatophyta</taxon>
        <taxon>Magnoliopsida</taxon>
        <taxon>eudicotyledons</taxon>
        <taxon>Gunneridae</taxon>
        <taxon>Pentapetalae</taxon>
        <taxon>asterids</taxon>
        <taxon>lamiids</taxon>
        <taxon>Lamiales</taxon>
        <taxon>Lentibulariaceae</taxon>
        <taxon>Utricularia</taxon>
    </lineage>
</organism>
<proteinExistence type="predicted"/>
<dbReference type="AlphaFoldDB" id="A0A1Y0B0N7"/>
<gene>
    <name evidence="2" type="ORF">AEK19_MT0690</name>
</gene>
<reference evidence="2" key="1">
    <citation type="submission" date="2017-03" db="EMBL/GenBank/DDBJ databases">
        <title>The mitochondrial genome of the carnivorous plant Utricularia reniformis (Lentibulariaceae): structure, comparative analysis and evolutionary landmarks.</title>
        <authorList>
            <person name="Silva S.R."/>
            <person name="Alvarenga D.O."/>
            <person name="Michael T.P."/>
            <person name="Miranda V.F.O."/>
            <person name="Varani A.M."/>
        </authorList>
    </citation>
    <scope>NUCLEOTIDE SEQUENCE</scope>
</reference>
<dbReference type="EMBL" id="KY774314">
    <property type="protein sequence ID" value="ART30938.1"/>
    <property type="molecule type" value="Genomic_DNA"/>
</dbReference>
<accession>A0A1Y0B0N7</accession>
<name>A0A1Y0B0N7_9LAMI</name>
<protein>
    <submittedName>
        <fullName evidence="2">Uncharacterized protein</fullName>
    </submittedName>
</protein>
<evidence type="ECO:0000313" key="2">
    <source>
        <dbReference type="EMBL" id="ART30938.1"/>
    </source>
</evidence>
<keyword evidence="2" id="KW-0496">Mitochondrion</keyword>
<evidence type="ECO:0000256" key="1">
    <source>
        <dbReference type="SAM" id="MobiDB-lite"/>
    </source>
</evidence>
<sequence>MNICKAREGDDFLASDKNGRILGLGLTNGSFGAGKKERKSSNPKQSEESGLTRVSEWLIHSSLSWK</sequence>
<geneLocation type="mitochondrion" evidence="2"/>
<feature type="region of interest" description="Disordered" evidence="1">
    <location>
        <begin position="28"/>
        <end position="51"/>
    </location>
</feature>